<proteinExistence type="predicted"/>
<feature type="domain" description="SbsA Ig-like" evidence="2">
    <location>
        <begin position="127"/>
        <end position="227"/>
    </location>
</feature>
<dbReference type="RefSeq" id="WP_013825325.1">
    <property type="nucleotide sequence ID" value="NC_015574.1"/>
</dbReference>
<protein>
    <recommendedName>
        <fullName evidence="2">SbsA Ig-like domain-containing protein</fullName>
    </recommendedName>
</protein>
<keyword evidence="4" id="KW-1185">Reference proteome</keyword>
<evidence type="ECO:0000259" key="2">
    <source>
        <dbReference type="Pfam" id="PF13205"/>
    </source>
</evidence>
<reference evidence="3 4" key="1">
    <citation type="journal article" date="2014" name="Int. J. Syst. Evol. Microbiol.">
        <title>Methanobacterium paludis sp. nov. and a novel strain of Methanobacterium lacus isolated from northern peatlands.</title>
        <authorList>
            <person name="Cadillo-Quiroz H."/>
            <person name="Brauer S.L."/>
            <person name="Goodson N."/>
            <person name="Yavitt J.B."/>
            <person name="Zinder S.H."/>
        </authorList>
    </citation>
    <scope>NUCLEOTIDE SEQUENCE [LARGE SCALE GENOMIC DNA]</scope>
    <source>
        <strain evidence="4">DSM 25820 / JCM 18151 / SWAN1</strain>
    </source>
</reference>
<evidence type="ECO:0000313" key="4">
    <source>
        <dbReference type="Proteomes" id="UP000009231"/>
    </source>
</evidence>
<dbReference type="HOGENOM" id="CLU_901980_0_0_2"/>
<dbReference type="GeneID" id="10668292"/>
<dbReference type="Pfam" id="PF13205">
    <property type="entry name" value="Big_5"/>
    <property type="match status" value="2"/>
</dbReference>
<sequence length="337" mass="36084">MAMFLLCGVALLNLSDAAASNVNSTNSSAPHVTAVDPSNNAVNVQVNKVINVTFNESIKKGSNWIELQNSNGTLVPISTSISGNVLTITPNNNLTNGIKYTVLIHTGSVTDLAGNNVAGYVTRFTTDGTAPTVKSSDPSNKAVDVLLNKVIKVTFSEAIKTGSNWIELQDSNGTIVPIKTSISGNVLTVTPLSNLSEETNYVLLIHTGSVTDLAGNNAGGYVTRFRTDTPFNQAAFNQIMRTASKFGYCSGISTASGIAKCCRGDCWAMSAYLFQRLSAANITCRIEQYSTSSSSRHRSVQYLLNGSWVNVPYATWGFNWNFRNTANIKYGCTIAQS</sequence>
<dbReference type="InterPro" id="IPR032812">
    <property type="entry name" value="SbsA_Ig"/>
</dbReference>
<accession>F6D884</accession>
<dbReference type="Proteomes" id="UP000009231">
    <property type="component" value="Chromosome"/>
</dbReference>
<dbReference type="eggNOG" id="arCOG10865">
    <property type="taxonomic scope" value="Archaea"/>
</dbReference>
<dbReference type="Gene3D" id="2.60.40.1220">
    <property type="match status" value="2"/>
</dbReference>
<name>F6D884_METPW</name>
<dbReference type="AlphaFoldDB" id="F6D884"/>
<keyword evidence="1" id="KW-0732">Signal</keyword>
<dbReference type="KEGG" id="mew:MSWAN_0795"/>
<feature type="domain" description="SbsA Ig-like" evidence="2">
    <location>
        <begin position="27"/>
        <end position="126"/>
    </location>
</feature>
<gene>
    <name evidence="3" type="ordered locus">MSWAN_0795</name>
</gene>
<evidence type="ECO:0000313" key="3">
    <source>
        <dbReference type="EMBL" id="AEG17823.1"/>
    </source>
</evidence>
<dbReference type="InterPro" id="IPR014755">
    <property type="entry name" value="Cu-Rt/internalin_Ig-like"/>
</dbReference>
<organism evidence="3 4">
    <name type="scientific">Methanobacterium paludis (strain DSM 25820 / JCM 18151 / SWAN1)</name>
    <dbReference type="NCBI Taxonomy" id="868131"/>
    <lineage>
        <taxon>Archaea</taxon>
        <taxon>Methanobacteriati</taxon>
        <taxon>Methanobacteriota</taxon>
        <taxon>Methanomada group</taxon>
        <taxon>Methanobacteria</taxon>
        <taxon>Methanobacteriales</taxon>
        <taxon>Methanobacteriaceae</taxon>
        <taxon>Methanobacterium</taxon>
    </lineage>
</organism>
<evidence type="ECO:0000256" key="1">
    <source>
        <dbReference type="ARBA" id="ARBA00022729"/>
    </source>
</evidence>
<dbReference type="EMBL" id="CP002772">
    <property type="protein sequence ID" value="AEG17823.1"/>
    <property type="molecule type" value="Genomic_DNA"/>
</dbReference>